<accession>K0RIT8</accession>
<evidence type="ECO:0000256" key="5">
    <source>
        <dbReference type="SAM" id="MobiDB-lite"/>
    </source>
</evidence>
<keyword evidence="8" id="KW-1185">Reference proteome</keyword>
<evidence type="ECO:0000256" key="1">
    <source>
        <dbReference type="ARBA" id="ARBA00022723"/>
    </source>
</evidence>
<feature type="region of interest" description="Disordered" evidence="5">
    <location>
        <begin position="1"/>
        <end position="37"/>
    </location>
</feature>
<reference evidence="7 8" key="1">
    <citation type="journal article" date="2012" name="Genome Biol.">
        <title>Genome and low-iron response of an oceanic diatom adapted to chronic iron limitation.</title>
        <authorList>
            <person name="Lommer M."/>
            <person name="Specht M."/>
            <person name="Roy A.S."/>
            <person name="Kraemer L."/>
            <person name="Andreson R."/>
            <person name="Gutowska M.A."/>
            <person name="Wolf J."/>
            <person name="Bergner S.V."/>
            <person name="Schilhabel M.B."/>
            <person name="Klostermeier U.C."/>
            <person name="Beiko R.G."/>
            <person name="Rosenstiel P."/>
            <person name="Hippler M."/>
            <person name="Laroche J."/>
        </authorList>
    </citation>
    <scope>NUCLEOTIDE SEQUENCE [LARGE SCALE GENOMIC DNA]</scope>
    <source>
        <strain evidence="7 8">CCMP1005</strain>
    </source>
</reference>
<dbReference type="SUPFAM" id="SSF144232">
    <property type="entry name" value="HIT/MYND zinc finger-like"/>
    <property type="match status" value="1"/>
</dbReference>
<feature type="domain" description="MYND-type" evidence="6">
    <location>
        <begin position="210"/>
        <end position="250"/>
    </location>
</feature>
<dbReference type="EMBL" id="AGNL01047647">
    <property type="protein sequence ID" value="EJK46597.1"/>
    <property type="molecule type" value="Genomic_DNA"/>
</dbReference>
<evidence type="ECO:0000313" key="7">
    <source>
        <dbReference type="EMBL" id="EJK46597.1"/>
    </source>
</evidence>
<gene>
    <name evidence="7" type="ORF">THAOC_34730</name>
</gene>
<dbReference type="Gene3D" id="6.10.140.2220">
    <property type="match status" value="1"/>
</dbReference>
<evidence type="ECO:0000313" key="8">
    <source>
        <dbReference type="Proteomes" id="UP000266841"/>
    </source>
</evidence>
<dbReference type="InterPro" id="IPR002893">
    <property type="entry name" value="Znf_MYND"/>
</dbReference>
<proteinExistence type="predicted"/>
<dbReference type="GO" id="GO:0008270">
    <property type="term" value="F:zinc ion binding"/>
    <property type="evidence" value="ECO:0007669"/>
    <property type="project" value="UniProtKB-KW"/>
</dbReference>
<comment type="caution">
    <text evidence="7">The sequence shown here is derived from an EMBL/GenBank/DDBJ whole genome shotgun (WGS) entry which is preliminary data.</text>
</comment>
<feature type="compositionally biased region" description="Basic residues" evidence="5">
    <location>
        <begin position="1"/>
        <end position="15"/>
    </location>
</feature>
<evidence type="ECO:0000256" key="3">
    <source>
        <dbReference type="ARBA" id="ARBA00022833"/>
    </source>
</evidence>
<dbReference type="PROSITE" id="PS50865">
    <property type="entry name" value="ZF_MYND_2"/>
    <property type="match status" value="1"/>
</dbReference>
<keyword evidence="3" id="KW-0862">Zinc</keyword>
<dbReference type="AlphaFoldDB" id="K0RIT8"/>
<keyword evidence="1" id="KW-0479">Metal-binding</keyword>
<keyword evidence="2 4" id="KW-0863">Zinc-finger</keyword>
<dbReference type="Pfam" id="PF01753">
    <property type="entry name" value="zf-MYND"/>
    <property type="match status" value="1"/>
</dbReference>
<sequence>MPSGKKARGRKNRAKKTADQREQWEPTIVLRDNGASNSTADSSCKHLLAVLPPIPRAGPVVSLMNHMAGEGYFDRTKSFAGVRPADVLMRSLRYFLKVQEEESERSLAINLLLRFVRNVFVHDSSVEGEKWFHQCPFNEGLVCAMIKMLELLETCSDGTALAFRAHSINMKFAGGNRRDVVKFVAKRLPCTCLKKLRNATRKTLEKVGMCCNCLRYFRRSDLYVCTGCNIAEYCSRECQRADWSKHKRILR</sequence>
<evidence type="ECO:0000259" key="6">
    <source>
        <dbReference type="PROSITE" id="PS50865"/>
    </source>
</evidence>
<organism evidence="7 8">
    <name type="scientific">Thalassiosira oceanica</name>
    <name type="common">Marine diatom</name>
    <dbReference type="NCBI Taxonomy" id="159749"/>
    <lineage>
        <taxon>Eukaryota</taxon>
        <taxon>Sar</taxon>
        <taxon>Stramenopiles</taxon>
        <taxon>Ochrophyta</taxon>
        <taxon>Bacillariophyta</taxon>
        <taxon>Coscinodiscophyceae</taxon>
        <taxon>Thalassiosirophycidae</taxon>
        <taxon>Thalassiosirales</taxon>
        <taxon>Thalassiosiraceae</taxon>
        <taxon>Thalassiosira</taxon>
    </lineage>
</organism>
<evidence type="ECO:0000256" key="2">
    <source>
        <dbReference type="ARBA" id="ARBA00022771"/>
    </source>
</evidence>
<evidence type="ECO:0000256" key="4">
    <source>
        <dbReference type="PROSITE-ProRule" id="PRU00134"/>
    </source>
</evidence>
<dbReference type="Proteomes" id="UP000266841">
    <property type="component" value="Unassembled WGS sequence"/>
</dbReference>
<name>K0RIT8_THAOC</name>
<dbReference type="OrthoDB" id="58802at2759"/>
<protein>
    <recommendedName>
        <fullName evidence="6">MYND-type domain-containing protein</fullName>
    </recommendedName>
</protein>